<dbReference type="HOGENOM" id="CLU_2291388_0_0_1"/>
<reference evidence="3 4" key="1">
    <citation type="submission" date="2015-01" db="EMBL/GenBank/DDBJ databases">
        <title>The Genome Sequence of Cladophialophora immunda CBS83496.</title>
        <authorList>
            <consortium name="The Broad Institute Genomics Platform"/>
            <person name="Cuomo C."/>
            <person name="de Hoog S."/>
            <person name="Gorbushina A."/>
            <person name="Stielow B."/>
            <person name="Teixiera M."/>
            <person name="Abouelleil A."/>
            <person name="Chapman S.B."/>
            <person name="Priest M."/>
            <person name="Young S.K."/>
            <person name="Wortman J."/>
            <person name="Nusbaum C."/>
            <person name="Birren B."/>
        </authorList>
    </citation>
    <scope>NUCLEOTIDE SEQUENCE [LARGE SCALE GENOMIC DNA]</scope>
    <source>
        <strain evidence="3 4">CBS 83496</strain>
    </source>
</reference>
<feature type="transmembrane region" description="Helical" evidence="2">
    <location>
        <begin position="51"/>
        <end position="70"/>
    </location>
</feature>
<gene>
    <name evidence="3" type="ORF">PV07_08731</name>
</gene>
<feature type="compositionally biased region" description="Polar residues" evidence="1">
    <location>
        <begin position="15"/>
        <end position="31"/>
    </location>
</feature>
<feature type="region of interest" description="Disordered" evidence="1">
    <location>
        <begin position="1"/>
        <end position="42"/>
    </location>
</feature>
<keyword evidence="2" id="KW-0812">Transmembrane</keyword>
<keyword evidence="2" id="KW-1133">Transmembrane helix</keyword>
<dbReference type="VEuPathDB" id="FungiDB:PV07_08731"/>
<dbReference type="Pfam" id="PF09796">
    <property type="entry name" value="QCR10"/>
    <property type="match status" value="1"/>
</dbReference>
<dbReference type="GO" id="GO:0006122">
    <property type="term" value="P:mitochondrial electron transport, ubiquinol to cytochrome c"/>
    <property type="evidence" value="ECO:0007669"/>
    <property type="project" value="InterPro"/>
</dbReference>
<keyword evidence="4" id="KW-1185">Reference proteome</keyword>
<keyword evidence="2" id="KW-0472">Membrane</keyword>
<proteinExistence type="predicted"/>
<dbReference type="PANTHER" id="PTHR28254:SF1">
    <property type="entry name" value="CYTOCHROME B-C1 COMPLEX SUBUNIT 10, MITOCHONDRIAL"/>
    <property type="match status" value="1"/>
</dbReference>
<feature type="compositionally biased region" description="Basic and acidic residues" evidence="1">
    <location>
        <begin position="32"/>
        <end position="41"/>
    </location>
</feature>
<evidence type="ECO:0000256" key="1">
    <source>
        <dbReference type="SAM" id="MobiDB-lite"/>
    </source>
</evidence>
<dbReference type="GeneID" id="27347925"/>
<sequence>MSNAIISAIEGGTGESPQPAESQPENLVQSGTDRHLPEIDPRIGSSRSAQGYIASGFGVVAGVFAVFSFGEVPCMRQDILSKLPVVGNYWIREVPPEDNPA</sequence>
<dbReference type="OrthoDB" id="2391627at2759"/>
<protein>
    <submittedName>
        <fullName evidence="3">Uncharacterized protein</fullName>
    </submittedName>
</protein>
<dbReference type="RefSeq" id="XP_016245780.1">
    <property type="nucleotide sequence ID" value="XM_016395924.1"/>
</dbReference>
<dbReference type="AlphaFoldDB" id="A0A0D2CPS9"/>
<dbReference type="EMBL" id="KN847044">
    <property type="protein sequence ID" value="KIW25564.1"/>
    <property type="molecule type" value="Genomic_DNA"/>
</dbReference>
<dbReference type="InterPro" id="IPR019182">
    <property type="entry name" value="Cytochrome_b-c1_su10_fun"/>
</dbReference>
<accession>A0A0D2CPS9</accession>
<dbReference type="Proteomes" id="UP000054466">
    <property type="component" value="Unassembled WGS sequence"/>
</dbReference>
<evidence type="ECO:0000313" key="4">
    <source>
        <dbReference type="Proteomes" id="UP000054466"/>
    </source>
</evidence>
<evidence type="ECO:0000313" key="3">
    <source>
        <dbReference type="EMBL" id="KIW25564.1"/>
    </source>
</evidence>
<dbReference type="STRING" id="569365.A0A0D2CPS9"/>
<organism evidence="3 4">
    <name type="scientific">Cladophialophora immunda</name>
    <dbReference type="NCBI Taxonomy" id="569365"/>
    <lineage>
        <taxon>Eukaryota</taxon>
        <taxon>Fungi</taxon>
        <taxon>Dikarya</taxon>
        <taxon>Ascomycota</taxon>
        <taxon>Pezizomycotina</taxon>
        <taxon>Eurotiomycetes</taxon>
        <taxon>Chaetothyriomycetidae</taxon>
        <taxon>Chaetothyriales</taxon>
        <taxon>Herpotrichiellaceae</taxon>
        <taxon>Cladophialophora</taxon>
    </lineage>
</organism>
<name>A0A0D2CPS9_9EURO</name>
<dbReference type="PANTHER" id="PTHR28254">
    <property type="entry name" value="CYTOCHROME B-C1 COMPLEX SUBUNIT 10"/>
    <property type="match status" value="1"/>
</dbReference>
<evidence type="ECO:0000256" key="2">
    <source>
        <dbReference type="SAM" id="Phobius"/>
    </source>
</evidence>
<dbReference type="GO" id="GO:0005739">
    <property type="term" value="C:mitochondrion"/>
    <property type="evidence" value="ECO:0007669"/>
    <property type="project" value="GOC"/>
</dbReference>